<keyword evidence="2" id="KW-1133">Transmembrane helix</keyword>
<dbReference type="EMBL" id="JAHXZJ010000001">
    <property type="protein sequence ID" value="KAH0567592.1"/>
    <property type="molecule type" value="Genomic_DNA"/>
</dbReference>
<keyword evidence="2" id="KW-0812">Transmembrane</keyword>
<comment type="caution">
    <text evidence="3">The sequence shown here is derived from an EMBL/GenBank/DDBJ whole genome shotgun (WGS) entry which is preliminary data.</text>
</comment>
<reference evidence="3 4" key="1">
    <citation type="journal article" date="2021" name="J. Hered.">
        <title>A chromosome-level genome assembly of the parasitoid wasp, Cotesia glomerata (Hymenoptera: Braconidae).</title>
        <authorList>
            <person name="Pinto B.J."/>
            <person name="Weis J.J."/>
            <person name="Gamble T."/>
            <person name="Ode P.J."/>
            <person name="Paul R."/>
            <person name="Zaspel J.M."/>
        </authorList>
    </citation>
    <scope>NUCLEOTIDE SEQUENCE [LARGE SCALE GENOMIC DNA]</scope>
    <source>
        <strain evidence="3">CgM1</strain>
    </source>
</reference>
<feature type="compositionally biased region" description="Basic and acidic residues" evidence="1">
    <location>
        <begin position="11"/>
        <end position="26"/>
    </location>
</feature>
<name>A0AAV7J705_COTGL</name>
<gene>
    <name evidence="3" type="ORF">KQX54_010927</name>
</gene>
<feature type="region of interest" description="Disordered" evidence="1">
    <location>
        <begin position="1"/>
        <end position="37"/>
    </location>
</feature>
<evidence type="ECO:0000313" key="4">
    <source>
        <dbReference type="Proteomes" id="UP000826195"/>
    </source>
</evidence>
<feature type="transmembrane region" description="Helical" evidence="2">
    <location>
        <begin position="55"/>
        <end position="75"/>
    </location>
</feature>
<sequence length="214" mass="24479">MGLQSGPGRRVTSEPRDWIPEMRQTDETLSVPPNEDIPARTRTSCRIRDGNTRCLLLDSLLYLTIYLLLLLLPLAHGRLSSSGSPSADTFILILNQTPSLDDLSIPDLSFRNFSRKIIKSILSLYSPKIRNSKKRHFQSYYNTLHLLQLPIFHIHFHIYINFCTNISKVYILSSAQYTHSICDKLSLREFGDRPTLGNHCKLKNARNKVPQDNG</sequence>
<proteinExistence type="predicted"/>
<dbReference type="AlphaFoldDB" id="A0AAV7J705"/>
<evidence type="ECO:0000256" key="1">
    <source>
        <dbReference type="SAM" id="MobiDB-lite"/>
    </source>
</evidence>
<dbReference type="Proteomes" id="UP000826195">
    <property type="component" value="Unassembled WGS sequence"/>
</dbReference>
<keyword evidence="4" id="KW-1185">Reference proteome</keyword>
<keyword evidence="2" id="KW-0472">Membrane</keyword>
<organism evidence="3 4">
    <name type="scientific">Cotesia glomerata</name>
    <name type="common">Lepidopteran parasitic wasp</name>
    <name type="synonym">Apanteles glomeratus</name>
    <dbReference type="NCBI Taxonomy" id="32391"/>
    <lineage>
        <taxon>Eukaryota</taxon>
        <taxon>Metazoa</taxon>
        <taxon>Ecdysozoa</taxon>
        <taxon>Arthropoda</taxon>
        <taxon>Hexapoda</taxon>
        <taxon>Insecta</taxon>
        <taxon>Pterygota</taxon>
        <taxon>Neoptera</taxon>
        <taxon>Endopterygota</taxon>
        <taxon>Hymenoptera</taxon>
        <taxon>Apocrita</taxon>
        <taxon>Ichneumonoidea</taxon>
        <taxon>Braconidae</taxon>
        <taxon>Microgastrinae</taxon>
        <taxon>Cotesia</taxon>
    </lineage>
</organism>
<protein>
    <submittedName>
        <fullName evidence="3">Uncharacterized protein</fullName>
    </submittedName>
</protein>
<evidence type="ECO:0000313" key="3">
    <source>
        <dbReference type="EMBL" id="KAH0567592.1"/>
    </source>
</evidence>
<evidence type="ECO:0000256" key="2">
    <source>
        <dbReference type="SAM" id="Phobius"/>
    </source>
</evidence>
<accession>A0AAV7J705</accession>